<reference evidence="2 3" key="1">
    <citation type="journal article" date="2022" name="bioRxiv">
        <title>Genomics of Preaxostyla Flagellates Illuminates Evolutionary Transitions and the Path Towards Mitochondrial Loss.</title>
        <authorList>
            <person name="Novak L.V.F."/>
            <person name="Treitli S.C."/>
            <person name="Pyrih J."/>
            <person name="Halakuc P."/>
            <person name="Pipaliya S.V."/>
            <person name="Vacek V."/>
            <person name="Brzon O."/>
            <person name="Soukal P."/>
            <person name="Eme L."/>
            <person name="Dacks J.B."/>
            <person name="Karnkowska A."/>
            <person name="Elias M."/>
            <person name="Hampl V."/>
        </authorList>
    </citation>
    <scope>NUCLEOTIDE SEQUENCE [LARGE SCALE GENOMIC DNA]</scope>
    <source>
        <strain evidence="2">NAU3</strain>
        <tissue evidence="2">Gut</tissue>
    </source>
</reference>
<name>A0ABQ9XEM8_9EUKA</name>
<feature type="compositionally biased region" description="Polar residues" evidence="1">
    <location>
        <begin position="13"/>
        <end position="41"/>
    </location>
</feature>
<feature type="compositionally biased region" description="Low complexity" evidence="1">
    <location>
        <begin position="597"/>
        <end position="606"/>
    </location>
</feature>
<feature type="compositionally biased region" description="Polar residues" evidence="1">
    <location>
        <begin position="164"/>
        <end position="173"/>
    </location>
</feature>
<feature type="compositionally biased region" description="Acidic residues" evidence="1">
    <location>
        <begin position="375"/>
        <end position="387"/>
    </location>
</feature>
<feature type="compositionally biased region" description="Pro residues" evidence="1">
    <location>
        <begin position="393"/>
        <end position="407"/>
    </location>
</feature>
<sequence>MQSLEDSEEFQSPDGTSFMSNHPWSKTNTSPLASPLHTPSYTVDPASTAHLSKSEYGGLGMSVFEGTAASEDVLKADSFFLTPNTTRHERYALDETGDSFPANMTLNDVLRLEQQLIQSPEPTQTHPNPAASPTGATQATSSLIEQSVASDHSQNPLPARAGTTIPTLPSKTLSEGEPDDYDNGRKSRVLNTTAKKSKSIPSRPKTAIGEIRSQRAVPKREEKMTNPKERKKVGEEKKFVSRVAVKKGQQQDPKAPSKENQKVQPKETPKTQQKTVVFVEEKSNAVERGEEAEEKGVSSKHASQRHLDLVKQQTPNDSPSESLNSTLDSLLRGVEEERSEEELPPLLGNNEAHKDGNDDPLDQGSIETVQTEPASESESESESESDSDGITQQPPPAASSHPSPHPSPQLSAPPTIAVASRPSKIPTLSPRPRKSESSHPIAFPDVEKARQKQEKDSSGPQKSHSNPTSSIKPSPKHSQTISDISSLKTGPKPKARQTTSLQNTKSKAKQAASPTTSSKSVEPVPKPEQKLTKPLRRPSASGPAHSDRPTTAKSARAEGPNTARTQRSESQTESLKNRASVTSLPGLRTSLDLSRQSISSISKSKSPLLTDRSRNSINGDMAGSEEDNAPKVFFSLSPLKMQKAERDKRIEQRASMDKESVKGETPAEAPVKVAPKPKPKKEIRKMSEINARDYLRQMRKKKSEN</sequence>
<dbReference type="Proteomes" id="UP001281761">
    <property type="component" value="Unassembled WGS sequence"/>
</dbReference>
<feature type="region of interest" description="Disordered" evidence="1">
    <location>
        <begin position="120"/>
        <end position="688"/>
    </location>
</feature>
<proteinExistence type="predicted"/>
<feature type="compositionally biased region" description="Acidic residues" evidence="1">
    <location>
        <begin position="1"/>
        <end position="11"/>
    </location>
</feature>
<feature type="region of interest" description="Disordered" evidence="1">
    <location>
        <begin position="1"/>
        <end position="46"/>
    </location>
</feature>
<protein>
    <submittedName>
        <fullName evidence="2">Uncharacterized protein</fullName>
    </submittedName>
</protein>
<organism evidence="2 3">
    <name type="scientific">Blattamonas nauphoetae</name>
    <dbReference type="NCBI Taxonomy" id="2049346"/>
    <lineage>
        <taxon>Eukaryota</taxon>
        <taxon>Metamonada</taxon>
        <taxon>Preaxostyla</taxon>
        <taxon>Oxymonadida</taxon>
        <taxon>Blattamonas</taxon>
    </lineage>
</organism>
<gene>
    <name evidence="2" type="ORF">BLNAU_15933</name>
</gene>
<evidence type="ECO:0000313" key="3">
    <source>
        <dbReference type="Proteomes" id="UP001281761"/>
    </source>
</evidence>
<feature type="compositionally biased region" description="Polar residues" evidence="1">
    <location>
        <begin position="311"/>
        <end position="328"/>
    </location>
</feature>
<evidence type="ECO:0000313" key="2">
    <source>
        <dbReference type="EMBL" id="KAK2949092.1"/>
    </source>
</evidence>
<dbReference type="EMBL" id="JARBJD010000162">
    <property type="protein sequence ID" value="KAK2949092.1"/>
    <property type="molecule type" value="Genomic_DNA"/>
</dbReference>
<evidence type="ECO:0000256" key="1">
    <source>
        <dbReference type="SAM" id="MobiDB-lite"/>
    </source>
</evidence>
<feature type="compositionally biased region" description="Basic and acidic residues" evidence="1">
    <location>
        <begin position="279"/>
        <end position="297"/>
    </location>
</feature>
<feature type="compositionally biased region" description="Basic and acidic residues" evidence="1">
    <location>
        <begin position="255"/>
        <end position="269"/>
    </location>
</feature>
<feature type="compositionally biased region" description="Basic and acidic residues" evidence="1">
    <location>
        <begin position="218"/>
        <end position="239"/>
    </location>
</feature>
<accession>A0ABQ9XEM8</accession>
<feature type="compositionally biased region" description="Basic and acidic residues" evidence="1">
    <location>
        <begin position="445"/>
        <end position="457"/>
    </location>
</feature>
<feature type="compositionally biased region" description="Polar residues" evidence="1">
    <location>
        <begin position="562"/>
        <end position="583"/>
    </location>
</feature>
<keyword evidence="3" id="KW-1185">Reference proteome</keyword>
<feature type="compositionally biased region" description="Polar residues" evidence="1">
    <location>
        <begin position="134"/>
        <end position="156"/>
    </location>
</feature>
<feature type="compositionally biased region" description="Polar residues" evidence="1">
    <location>
        <begin position="458"/>
        <end position="488"/>
    </location>
</feature>
<feature type="compositionally biased region" description="Polar residues" evidence="1">
    <location>
        <begin position="496"/>
        <end position="505"/>
    </location>
</feature>
<feature type="compositionally biased region" description="Polar residues" evidence="1">
    <location>
        <begin position="365"/>
        <end position="374"/>
    </location>
</feature>
<comment type="caution">
    <text evidence="2">The sequence shown here is derived from an EMBL/GenBank/DDBJ whole genome shotgun (WGS) entry which is preliminary data.</text>
</comment>
<feature type="compositionally biased region" description="Basic and acidic residues" evidence="1">
    <location>
        <begin position="642"/>
        <end position="662"/>
    </location>
</feature>